<dbReference type="Gene3D" id="2.30.30.40">
    <property type="entry name" value="SH3 Domains"/>
    <property type="match status" value="1"/>
</dbReference>
<dbReference type="RefSeq" id="XP_025339974.1">
    <property type="nucleotide sequence ID" value="XM_025485043.1"/>
</dbReference>
<dbReference type="Pfam" id="PF00787">
    <property type="entry name" value="PX"/>
    <property type="match status" value="1"/>
</dbReference>
<gene>
    <name evidence="6" type="ORF">CXQ85_001328</name>
</gene>
<sequence>MSTGLFAAKQYKSSRNLKKLAISSPINAKSPSESLQPSPVFSPHSREPVIVLRAKYDFNAESPVEISVRRNDYVKLVHRPGNGWLLVKFIDKTDSGLIPASYVDIAANDIQNPITLDWLLENRPRSGRKPEFINSIKISTVLQNKKMRYLYRLDITMSSGKQMYLCKYYQDFYNLHVALVTSLGSTVPLPSLPKPRGSMERATSKASPNRADVKNLLEVAGQLSKYMRQLLILEKIRCCDEFVEFINDEQFKRIEIYPGDASLSDAKINDMLHKDSVNIMDTLSRADMSLKSVSVENTPPSTVEQKAAPKNRQKLSMSPSLIALMPSFMSPTNVTPMPSTPEQETKVASESPMAESKSSQTLSTFSSLLAGYGEDDANYELNNLQETKSAETTDSDNHLTSNETTLQEPIELSDGLNLNPRKCFDKAKDALTPPASDVSHDSVSTIGSQGLSTTHYSSGEDSIMSNSSRHKSSSCEPKTPTMGFDQSFSRYPPKLFEAEEEEQIKPLSPKKHKEAYMSASSSTATITQDTKNKQPVGGEYVRIKVTLCNEDDDKVVLRVRRSDLHSIQALKHILSFKIYKDSGLIHHYTLRPFDEISVDGALDESAILDYVKTRPKAHLRLQRAR</sequence>
<evidence type="ECO:0000313" key="7">
    <source>
        <dbReference type="Proteomes" id="UP000244309"/>
    </source>
</evidence>
<feature type="domain" description="SH3" evidence="4">
    <location>
        <begin position="47"/>
        <end position="108"/>
    </location>
</feature>
<feature type="domain" description="PX" evidence="5">
    <location>
        <begin position="129"/>
        <end position="253"/>
    </location>
</feature>
<feature type="compositionally biased region" description="Polar residues" evidence="3">
    <location>
        <begin position="329"/>
        <end position="348"/>
    </location>
</feature>
<reference evidence="6 7" key="1">
    <citation type="submission" date="2017-12" db="EMBL/GenBank/DDBJ databases">
        <title>Genome Sequence of a Multidrug-Resistant Candida haemulonii Isolate from a Patient with Chronic Leg Ulcers in Israel.</title>
        <authorList>
            <person name="Chow N.A."/>
            <person name="Gade L."/>
            <person name="Batra D."/>
            <person name="Rowe L.A."/>
            <person name="Ben-Ami R."/>
            <person name="Loparev V.N."/>
            <person name="Litvintseva A.P."/>
        </authorList>
    </citation>
    <scope>NUCLEOTIDE SEQUENCE [LARGE SCALE GENOMIC DNA]</scope>
    <source>
        <strain evidence="6 7">B11899</strain>
    </source>
</reference>
<dbReference type="InterPro" id="IPR001452">
    <property type="entry name" value="SH3_domain"/>
</dbReference>
<dbReference type="VEuPathDB" id="FungiDB:CXQ85_001328"/>
<keyword evidence="1 2" id="KW-0728">SH3 domain</keyword>
<feature type="region of interest" description="Disordered" evidence="3">
    <location>
        <begin position="328"/>
        <end position="362"/>
    </location>
</feature>
<dbReference type="Gene3D" id="3.30.1520.10">
    <property type="entry name" value="Phox-like domain"/>
    <property type="match status" value="1"/>
</dbReference>
<feature type="compositionally biased region" description="Polar residues" evidence="3">
    <location>
        <begin position="398"/>
        <end position="407"/>
    </location>
</feature>
<dbReference type="PROSITE" id="PS50195">
    <property type="entry name" value="PX"/>
    <property type="match status" value="1"/>
</dbReference>
<dbReference type="GeneID" id="37006659"/>
<dbReference type="OrthoDB" id="548867at2759"/>
<feature type="compositionally biased region" description="Polar residues" evidence="3">
    <location>
        <begin position="441"/>
        <end position="467"/>
    </location>
</feature>
<accession>A0A2V1AMW4</accession>
<keyword evidence="7" id="KW-1185">Reference proteome</keyword>
<feature type="region of interest" description="Disordered" evidence="3">
    <location>
        <begin position="388"/>
        <end position="487"/>
    </location>
</feature>
<evidence type="ECO:0000259" key="4">
    <source>
        <dbReference type="PROSITE" id="PS50002"/>
    </source>
</evidence>
<dbReference type="Proteomes" id="UP000244309">
    <property type="component" value="Unassembled WGS sequence"/>
</dbReference>
<dbReference type="STRING" id="45357.A0A2V1AMW4"/>
<dbReference type="InterPro" id="IPR001683">
    <property type="entry name" value="PX_dom"/>
</dbReference>
<dbReference type="SUPFAM" id="SSF50044">
    <property type="entry name" value="SH3-domain"/>
    <property type="match status" value="1"/>
</dbReference>
<dbReference type="SMART" id="SM00312">
    <property type="entry name" value="PX"/>
    <property type="match status" value="1"/>
</dbReference>
<dbReference type="Pfam" id="PF00018">
    <property type="entry name" value="SH3_1"/>
    <property type="match status" value="1"/>
</dbReference>
<dbReference type="InterPro" id="IPR036871">
    <property type="entry name" value="PX_dom_sf"/>
</dbReference>
<proteinExistence type="predicted"/>
<evidence type="ECO:0000256" key="3">
    <source>
        <dbReference type="SAM" id="MobiDB-lite"/>
    </source>
</evidence>
<evidence type="ECO:0008006" key="8">
    <source>
        <dbReference type="Google" id="ProtNLM"/>
    </source>
</evidence>
<organism evidence="6 7">
    <name type="scientific">Candidozyma haemuli</name>
    <dbReference type="NCBI Taxonomy" id="45357"/>
    <lineage>
        <taxon>Eukaryota</taxon>
        <taxon>Fungi</taxon>
        <taxon>Dikarya</taxon>
        <taxon>Ascomycota</taxon>
        <taxon>Saccharomycotina</taxon>
        <taxon>Pichiomycetes</taxon>
        <taxon>Metschnikowiaceae</taxon>
        <taxon>Candidozyma</taxon>
    </lineage>
</organism>
<evidence type="ECO:0000256" key="2">
    <source>
        <dbReference type="PROSITE-ProRule" id="PRU00192"/>
    </source>
</evidence>
<dbReference type="PROSITE" id="PS50002">
    <property type="entry name" value="SH3"/>
    <property type="match status" value="1"/>
</dbReference>
<name>A0A2V1AMW4_9ASCO</name>
<protein>
    <recommendedName>
        <fullName evidence="8">SH3 domain-containing protein</fullName>
    </recommendedName>
</protein>
<dbReference type="InterPro" id="IPR036028">
    <property type="entry name" value="SH3-like_dom_sf"/>
</dbReference>
<dbReference type="SUPFAM" id="SSF64268">
    <property type="entry name" value="PX domain"/>
    <property type="match status" value="1"/>
</dbReference>
<feature type="compositionally biased region" description="Polar residues" evidence="3">
    <location>
        <begin position="293"/>
        <end position="304"/>
    </location>
</feature>
<dbReference type="SMART" id="SM00326">
    <property type="entry name" value="SH3"/>
    <property type="match status" value="1"/>
</dbReference>
<feature type="compositionally biased region" description="Basic and acidic residues" evidence="3">
    <location>
        <begin position="388"/>
        <end position="397"/>
    </location>
</feature>
<dbReference type="GO" id="GO:0035091">
    <property type="term" value="F:phosphatidylinositol binding"/>
    <property type="evidence" value="ECO:0007669"/>
    <property type="project" value="InterPro"/>
</dbReference>
<evidence type="ECO:0000256" key="1">
    <source>
        <dbReference type="ARBA" id="ARBA00022443"/>
    </source>
</evidence>
<feature type="region of interest" description="Disordered" evidence="3">
    <location>
        <begin position="293"/>
        <end position="316"/>
    </location>
</feature>
<evidence type="ECO:0000313" key="6">
    <source>
        <dbReference type="EMBL" id="PVH19034.1"/>
    </source>
</evidence>
<evidence type="ECO:0000259" key="5">
    <source>
        <dbReference type="PROSITE" id="PS50195"/>
    </source>
</evidence>
<dbReference type="AlphaFoldDB" id="A0A2V1AMW4"/>
<comment type="caution">
    <text evidence="6">The sequence shown here is derived from an EMBL/GenBank/DDBJ whole genome shotgun (WGS) entry which is preliminary data.</text>
</comment>
<dbReference type="EMBL" id="PKFO01000001">
    <property type="protein sequence ID" value="PVH19034.1"/>
    <property type="molecule type" value="Genomic_DNA"/>
</dbReference>